<comment type="catalytic activity">
    <reaction evidence="11">
        <text>phylloquinone + NADH + H(+) = phylloquinol + NAD(+)</text>
        <dbReference type="Rhea" id="RHEA:74075"/>
        <dbReference type="ChEBI" id="CHEBI:15378"/>
        <dbReference type="ChEBI" id="CHEBI:18067"/>
        <dbReference type="ChEBI" id="CHEBI:28433"/>
        <dbReference type="ChEBI" id="CHEBI:57540"/>
        <dbReference type="ChEBI" id="CHEBI:57945"/>
    </reaction>
    <physiologicalReaction direction="left-to-right" evidence="11">
        <dbReference type="Rhea" id="RHEA:74076"/>
    </physiologicalReaction>
</comment>
<comment type="cofactor">
    <cofactor evidence="5">
        <name>6-hydroxy-FAD</name>
        <dbReference type="ChEBI" id="CHEBI:60470"/>
    </cofactor>
</comment>
<dbReference type="InterPro" id="IPR023753">
    <property type="entry name" value="FAD/NAD-binding_dom"/>
</dbReference>
<organism evidence="14 15">
    <name type="scientific">Clavelina lepadiformis</name>
    <name type="common">Light-bulb sea squirt</name>
    <name type="synonym">Ascidia lepadiformis</name>
    <dbReference type="NCBI Taxonomy" id="159417"/>
    <lineage>
        <taxon>Eukaryota</taxon>
        <taxon>Metazoa</taxon>
        <taxon>Chordata</taxon>
        <taxon>Tunicata</taxon>
        <taxon>Ascidiacea</taxon>
        <taxon>Aplousobranchia</taxon>
        <taxon>Clavelinidae</taxon>
        <taxon>Clavelina</taxon>
    </lineage>
</organism>
<dbReference type="Gene3D" id="3.50.50.100">
    <property type="match status" value="1"/>
</dbReference>
<evidence type="ECO:0000256" key="12">
    <source>
        <dbReference type="ARBA" id="ARBA00049479"/>
    </source>
</evidence>
<keyword evidence="2" id="KW-0285">Flavoprotein</keyword>
<dbReference type="Pfam" id="PF07992">
    <property type="entry name" value="Pyr_redox_2"/>
    <property type="match status" value="1"/>
</dbReference>
<dbReference type="SUPFAM" id="SSF51905">
    <property type="entry name" value="FAD/NAD(P)-binding domain"/>
    <property type="match status" value="1"/>
</dbReference>
<keyword evidence="3" id="KW-0274">FAD</keyword>
<evidence type="ECO:0000256" key="8">
    <source>
        <dbReference type="ARBA" id="ARBA00042318"/>
    </source>
</evidence>
<evidence type="ECO:0000256" key="6">
    <source>
        <dbReference type="ARBA" id="ARBA00040253"/>
    </source>
</evidence>
<evidence type="ECO:0000256" key="5">
    <source>
        <dbReference type="ARBA" id="ARBA00037027"/>
    </source>
</evidence>
<accession>A0ABP0GGS5</accession>
<evidence type="ECO:0000256" key="11">
    <source>
        <dbReference type="ARBA" id="ARBA00049275"/>
    </source>
</evidence>
<dbReference type="EMBL" id="CAWYQH010000119">
    <property type="protein sequence ID" value="CAK8690672.1"/>
    <property type="molecule type" value="Genomic_DNA"/>
</dbReference>
<reference evidence="14 15" key="1">
    <citation type="submission" date="2024-02" db="EMBL/GenBank/DDBJ databases">
        <authorList>
            <person name="Daric V."/>
            <person name="Darras S."/>
        </authorList>
    </citation>
    <scope>NUCLEOTIDE SEQUENCE [LARGE SCALE GENOMIC DNA]</scope>
</reference>
<keyword evidence="4" id="KW-0560">Oxidoreductase</keyword>
<evidence type="ECO:0000313" key="14">
    <source>
        <dbReference type="EMBL" id="CAK8690672.1"/>
    </source>
</evidence>
<keyword evidence="15" id="KW-1185">Reference proteome</keyword>
<protein>
    <recommendedName>
        <fullName evidence="6">Ferroptosis suppressor protein 1</fullName>
    </recommendedName>
    <alternativeName>
        <fullName evidence="7">Apoptosis-inducing factor homologous mitochondrion-associated inducer of death</fullName>
    </alternativeName>
    <alternativeName>
        <fullName evidence="8">p53-responsive gene 3 protein</fullName>
    </alternativeName>
</protein>
<comment type="catalytic activity">
    <reaction evidence="12">
        <text>menaquinone-4 + NADH + H(+) = menaquinol-4 + NAD(+)</text>
        <dbReference type="Rhea" id="RHEA:74079"/>
        <dbReference type="ChEBI" id="CHEBI:15378"/>
        <dbReference type="ChEBI" id="CHEBI:57540"/>
        <dbReference type="ChEBI" id="CHEBI:57945"/>
        <dbReference type="ChEBI" id="CHEBI:78277"/>
        <dbReference type="ChEBI" id="CHEBI:193091"/>
    </reaction>
    <physiologicalReaction direction="left-to-right" evidence="12">
        <dbReference type="Rhea" id="RHEA:74080"/>
    </physiologicalReaction>
</comment>
<comment type="catalytic activity">
    <reaction evidence="9">
        <text>menadione + NADH + H(+) = menadiol + NAD(+)</text>
        <dbReference type="Rhea" id="RHEA:69695"/>
        <dbReference type="ChEBI" id="CHEBI:6746"/>
        <dbReference type="ChEBI" id="CHEBI:15378"/>
        <dbReference type="ChEBI" id="CHEBI:28869"/>
        <dbReference type="ChEBI" id="CHEBI:57540"/>
        <dbReference type="ChEBI" id="CHEBI:57945"/>
    </reaction>
    <physiologicalReaction direction="left-to-right" evidence="9">
        <dbReference type="Rhea" id="RHEA:69696"/>
    </physiologicalReaction>
</comment>
<proteinExistence type="inferred from homology"/>
<evidence type="ECO:0000259" key="13">
    <source>
        <dbReference type="Pfam" id="PF07992"/>
    </source>
</evidence>
<dbReference type="PANTHER" id="PTHR43735:SF3">
    <property type="entry name" value="FERROPTOSIS SUPPRESSOR PROTEIN 1"/>
    <property type="match status" value="1"/>
</dbReference>
<comment type="caution">
    <text evidence="14">The sequence shown here is derived from an EMBL/GenBank/DDBJ whole genome shotgun (WGS) entry which is preliminary data.</text>
</comment>
<feature type="domain" description="FAD/NAD(P)-binding" evidence="13">
    <location>
        <begin position="13"/>
        <end position="292"/>
    </location>
</feature>
<evidence type="ECO:0000256" key="9">
    <source>
        <dbReference type="ARBA" id="ARBA00048412"/>
    </source>
</evidence>
<evidence type="ECO:0000256" key="2">
    <source>
        <dbReference type="ARBA" id="ARBA00022630"/>
    </source>
</evidence>
<dbReference type="InterPro" id="IPR036188">
    <property type="entry name" value="FAD/NAD-bd_sf"/>
</dbReference>
<dbReference type="PRINTS" id="PR00469">
    <property type="entry name" value="PNDRDTASEII"/>
</dbReference>
<comment type="catalytic activity">
    <reaction evidence="10">
        <text>ubiquinone-10 + NADH + H(+) = ubiquinol-10 + NAD(+)</text>
        <dbReference type="Rhea" id="RHEA:61984"/>
        <dbReference type="ChEBI" id="CHEBI:15378"/>
        <dbReference type="ChEBI" id="CHEBI:46245"/>
        <dbReference type="ChEBI" id="CHEBI:57540"/>
        <dbReference type="ChEBI" id="CHEBI:57945"/>
        <dbReference type="ChEBI" id="CHEBI:64183"/>
    </reaction>
    <physiologicalReaction direction="left-to-right" evidence="10">
        <dbReference type="Rhea" id="RHEA:61985"/>
    </physiologicalReaction>
</comment>
<evidence type="ECO:0000256" key="1">
    <source>
        <dbReference type="ARBA" id="ARBA00006442"/>
    </source>
</evidence>
<dbReference type="Proteomes" id="UP001642483">
    <property type="component" value="Unassembled WGS sequence"/>
</dbReference>
<dbReference type="PRINTS" id="PR00368">
    <property type="entry name" value="FADPNR"/>
</dbReference>
<name>A0ABP0GGS5_CLALP</name>
<comment type="similarity">
    <text evidence="1">Belongs to the FAD-dependent oxidoreductase family.</text>
</comment>
<gene>
    <name evidence="14" type="ORF">CVLEPA_LOCUS23257</name>
</gene>
<evidence type="ECO:0000256" key="7">
    <source>
        <dbReference type="ARBA" id="ARBA00041541"/>
    </source>
</evidence>
<evidence type="ECO:0000256" key="10">
    <source>
        <dbReference type="ARBA" id="ARBA00049236"/>
    </source>
</evidence>
<evidence type="ECO:0000256" key="4">
    <source>
        <dbReference type="ARBA" id="ARBA00023002"/>
    </source>
</evidence>
<sequence length="373" mass="41172">MDERAAKAVKENMKVVIVGGGYGGAYLGYKIIKENLCKVTVIDPKDGMFHNVGALRTLVDKSYENKLFVPYDQFLGKSFLRQSVKAINTKSKFVTLDDNTVVSYTHLVIASGCNSPFPGGIAYLNNIKEALKCYDEMREGLMKSKRVIVVGGGAVGVELVGEIKTDFPSKEVTLIHSRHYLTSERGNESYQLNLLEVLQKKQINLHLGEKVVNLNDLRLNKYVEGQKVKTEKRELECDMVVACIGTTANNAFFKDELGSALNDSGLLRVNSFLQVNGHEDVFAIGDINNVPEEKMAYTAKLQADQLFANWLAGNDKWEPYKTGAFVMIVPIGRDSGVGLFQGQILDSASVSSMKGQDLFADRIWGDLGLTPPN</sequence>
<dbReference type="PANTHER" id="PTHR43735">
    <property type="entry name" value="APOPTOSIS-INDUCING FACTOR 1"/>
    <property type="match status" value="1"/>
</dbReference>
<evidence type="ECO:0000256" key="3">
    <source>
        <dbReference type="ARBA" id="ARBA00022827"/>
    </source>
</evidence>
<evidence type="ECO:0000313" key="15">
    <source>
        <dbReference type="Proteomes" id="UP001642483"/>
    </source>
</evidence>